<protein>
    <submittedName>
        <fullName evidence="2">Uncharacterized protein</fullName>
    </submittedName>
</protein>
<evidence type="ECO:0000313" key="2">
    <source>
        <dbReference type="EMBL" id="QEE29583.1"/>
    </source>
</evidence>
<name>A0A5B9EBN2_9BACT</name>
<proteinExistence type="predicted"/>
<reference evidence="2 3" key="1">
    <citation type="submission" date="2019-08" db="EMBL/GenBank/DDBJ databases">
        <title>Complete genome sequence of Terriglobus albidus strain ORNL.</title>
        <authorList>
            <person name="Podar M."/>
        </authorList>
    </citation>
    <scope>NUCLEOTIDE SEQUENCE [LARGE SCALE GENOMIC DNA]</scope>
    <source>
        <strain evidence="2 3">ORNL</strain>
    </source>
</reference>
<sequence length="437" mass="47166">MRKLTALLCLVAAFVIASSAHATVLVSQPFIGQTTGTNVAFAATATTTTCSRGIASIGVYIDNTLVYVAQGASLNTTLPVSLGSHYTVVQAWDLCGGSTNLPVPITAKSEAGVWVNSPASGNSSTQPAFVASATTTCASGVAAMGLYIDNQLVDVENGNALNYQATLTPGTHHTIVQSWDNCGGYAKTPLDLTALGASNTFSNLQMSPAWNMSGQKAPYYDNCVDHVEANACAGITYSYNRNIANPSLSGSATQFNLGGTLPYSDVLFWNHLIGAYSSQGLPDVDHTLIAATKNFTYDAYFYVTSYDEAHTQALEFDINWFLNSFGMTWGTECRLHGGHEWALWNNVDKHWEATGIACNPMKDAWNHVTISGKRNGDNTLTYQTITLNGKTIVLNKTVPPFYVPANWYGVTVNYQMDGDEYQTSIKSYVDKLSLIYW</sequence>
<dbReference type="EMBL" id="CP042806">
    <property type="protein sequence ID" value="QEE29583.1"/>
    <property type="molecule type" value="Genomic_DNA"/>
</dbReference>
<feature type="signal peptide" evidence="1">
    <location>
        <begin position="1"/>
        <end position="22"/>
    </location>
</feature>
<organism evidence="2 3">
    <name type="scientific">Terriglobus albidus</name>
    <dbReference type="NCBI Taxonomy" id="1592106"/>
    <lineage>
        <taxon>Bacteria</taxon>
        <taxon>Pseudomonadati</taxon>
        <taxon>Acidobacteriota</taxon>
        <taxon>Terriglobia</taxon>
        <taxon>Terriglobales</taxon>
        <taxon>Acidobacteriaceae</taxon>
        <taxon>Terriglobus</taxon>
    </lineage>
</organism>
<accession>A0A5B9EBN2</accession>
<dbReference type="OrthoDB" id="103670at2"/>
<gene>
    <name evidence="2" type="ORF">FTW19_17245</name>
</gene>
<dbReference type="KEGG" id="talb:FTW19_17245"/>
<evidence type="ECO:0000313" key="3">
    <source>
        <dbReference type="Proteomes" id="UP000321820"/>
    </source>
</evidence>
<dbReference type="RefSeq" id="WP_147648775.1">
    <property type="nucleotide sequence ID" value="NZ_CP042806.1"/>
</dbReference>
<feature type="chain" id="PRO_5022796489" evidence="1">
    <location>
        <begin position="23"/>
        <end position="437"/>
    </location>
</feature>
<dbReference type="AlphaFoldDB" id="A0A5B9EBN2"/>
<keyword evidence="3" id="KW-1185">Reference proteome</keyword>
<dbReference type="Proteomes" id="UP000321820">
    <property type="component" value="Chromosome"/>
</dbReference>
<evidence type="ECO:0000256" key="1">
    <source>
        <dbReference type="SAM" id="SignalP"/>
    </source>
</evidence>
<keyword evidence="1" id="KW-0732">Signal</keyword>